<dbReference type="STRING" id="686832.A0A0C3C1B0"/>
<gene>
    <name evidence="2" type="ORF">M413DRAFT_13036</name>
</gene>
<sequence length="146" mass="16545">MALASDPTYTLSELRSWHINYYTTLIPFCMLIMRMYALYERSRKVLAFYVTLATVILVVAFWACMAGKKEDPPNIQLRIGCGASLSRERSRHFGIAWGGMVVFDSIVFGMTLYKSAFSFPNRVNILDILLRDGIKRTQGHGCVSFG</sequence>
<reference evidence="3" key="2">
    <citation type="submission" date="2015-01" db="EMBL/GenBank/DDBJ databases">
        <title>Evolutionary Origins and Diversification of the Mycorrhizal Mutualists.</title>
        <authorList>
            <consortium name="DOE Joint Genome Institute"/>
            <consortium name="Mycorrhizal Genomics Consortium"/>
            <person name="Kohler A."/>
            <person name="Kuo A."/>
            <person name="Nagy L.G."/>
            <person name="Floudas D."/>
            <person name="Copeland A."/>
            <person name="Barry K.W."/>
            <person name="Cichocki N."/>
            <person name="Veneault-Fourrey C."/>
            <person name="LaButti K."/>
            <person name="Lindquist E.A."/>
            <person name="Lipzen A."/>
            <person name="Lundell T."/>
            <person name="Morin E."/>
            <person name="Murat C."/>
            <person name="Riley R."/>
            <person name="Ohm R."/>
            <person name="Sun H."/>
            <person name="Tunlid A."/>
            <person name="Henrissat B."/>
            <person name="Grigoriev I.V."/>
            <person name="Hibbett D.S."/>
            <person name="Martin F."/>
        </authorList>
    </citation>
    <scope>NUCLEOTIDE SEQUENCE [LARGE SCALE GENOMIC DNA]</scope>
    <source>
        <strain evidence="3">h7</strain>
    </source>
</reference>
<keyword evidence="3" id="KW-1185">Reference proteome</keyword>
<name>A0A0C3C1B0_HEBCY</name>
<accession>A0A0C3C1B0</accession>
<keyword evidence="1" id="KW-1133">Transmembrane helix</keyword>
<reference evidence="2 3" key="1">
    <citation type="submission" date="2014-04" db="EMBL/GenBank/DDBJ databases">
        <authorList>
            <consortium name="DOE Joint Genome Institute"/>
            <person name="Kuo A."/>
            <person name="Gay G."/>
            <person name="Dore J."/>
            <person name="Kohler A."/>
            <person name="Nagy L.G."/>
            <person name="Floudas D."/>
            <person name="Copeland A."/>
            <person name="Barry K.W."/>
            <person name="Cichocki N."/>
            <person name="Veneault-Fourrey C."/>
            <person name="LaButti K."/>
            <person name="Lindquist E.A."/>
            <person name="Lipzen A."/>
            <person name="Lundell T."/>
            <person name="Morin E."/>
            <person name="Murat C."/>
            <person name="Sun H."/>
            <person name="Tunlid A."/>
            <person name="Henrissat B."/>
            <person name="Grigoriev I.V."/>
            <person name="Hibbett D.S."/>
            <person name="Martin F."/>
            <person name="Nordberg H.P."/>
            <person name="Cantor M.N."/>
            <person name="Hua S.X."/>
        </authorList>
    </citation>
    <scope>NUCLEOTIDE SEQUENCE [LARGE SCALE GENOMIC DNA]</scope>
    <source>
        <strain evidence="3">h7</strain>
    </source>
</reference>
<feature type="transmembrane region" description="Helical" evidence="1">
    <location>
        <begin position="94"/>
        <end position="113"/>
    </location>
</feature>
<feature type="transmembrane region" description="Helical" evidence="1">
    <location>
        <begin position="20"/>
        <end position="39"/>
    </location>
</feature>
<protein>
    <submittedName>
        <fullName evidence="2">Uncharacterized protein</fullName>
    </submittedName>
</protein>
<dbReference type="AlphaFoldDB" id="A0A0C3C1B0"/>
<dbReference type="Proteomes" id="UP000053424">
    <property type="component" value="Unassembled WGS sequence"/>
</dbReference>
<evidence type="ECO:0000256" key="1">
    <source>
        <dbReference type="SAM" id="Phobius"/>
    </source>
</evidence>
<organism evidence="2 3">
    <name type="scientific">Hebeloma cylindrosporum</name>
    <dbReference type="NCBI Taxonomy" id="76867"/>
    <lineage>
        <taxon>Eukaryota</taxon>
        <taxon>Fungi</taxon>
        <taxon>Dikarya</taxon>
        <taxon>Basidiomycota</taxon>
        <taxon>Agaricomycotina</taxon>
        <taxon>Agaricomycetes</taxon>
        <taxon>Agaricomycetidae</taxon>
        <taxon>Agaricales</taxon>
        <taxon>Agaricineae</taxon>
        <taxon>Hymenogastraceae</taxon>
        <taxon>Hebeloma</taxon>
    </lineage>
</organism>
<evidence type="ECO:0000313" key="3">
    <source>
        <dbReference type="Proteomes" id="UP000053424"/>
    </source>
</evidence>
<proteinExistence type="predicted"/>
<keyword evidence="1" id="KW-0812">Transmembrane</keyword>
<dbReference type="EMBL" id="KN831793">
    <property type="protein sequence ID" value="KIM38074.1"/>
    <property type="molecule type" value="Genomic_DNA"/>
</dbReference>
<feature type="transmembrane region" description="Helical" evidence="1">
    <location>
        <begin position="46"/>
        <end position="63"/>
    </location>
</feature>
<evidence type="ECO:0000313" key="2">
    <source>
        <dbReference type="EMBL" id="KIM38074.1"/>
    </source>
</evidence>
<dbReference type="HOGENOM" id="CLU_1777685_0_0_1"/>
<dbReference type="OrthoDB" id="2686513at2759"/>
<keyword evidence="1" id="KW-0472">Membrane</keyword>